<protein>
    <submittedName>
        <fullName evidence="2">Uncharacterized protein</fullName>
    </submittedName>
</protein>
<organism evidence="2 3">
    <name type="scientific">Elysia crispata</name>
    <name type="common">lettuce slug</name>
    <dbReference type="NCBI Taxonomy" id="231223"/>
    <lineage>
        <taxon>Eukaryota</taxon>
        <taxon>Metazoa</taxon>
        <taxon>Spiralia</taxon>
        <taxon>Lophotrochozoa</taxon>
        <taxon>Mollusca</taxon>
        <taxon>Gastropoda</taxon>
        <taxon>Heterobranchia</taxon>
        <taxon>Euthyneura</taxon>
        <taxon>Panpulmonata</taxon>
        <taxon>Sacoglossa</taxon>
        <taxon>Placobranchoidea</taxon>
        <taxon>Plakobranchidae</taxon>
        <taxon>Elysia</taxon>
    </lineage>
</organism>
<keyword evidence="3" id="KW-1185">Reference proteome</keyword>
<comment type="caution">
    <text evidence="2">The sequence shown here is derived from an EMBL/GenBank/DDBJ whole genome shotgun (WGS) entry which is preliminary data.</text>
</comment>
<evidence type="ECO:0000313" key="2">
    <source>
        <dbReference type="EMBL" id="KAK3786104.1"/>
    </source>
</evidence>
<feature type="region of interest" description="Disordered" evidence="1">
    <location>
        <begin position="80"/>
        <end position="103"/>
    </location>
</feature>
<sequence length="103" mass="11528">MDALSSSYSLVLEKQASSRRITPPSPVMAARSCYGLPPFPPFSSNPRRLWLGRSKASTVSAVFCIEPNFETMLKRVHDKLKQQTKARKSQEVQLGETQDIDTT</sequence>
<evidence type="ECO:0000313" key="3">
    <source>
        <dbReference type="Proteomes" id="UP001283361"/>
    </source>
</evidence>
<evidence type="ECO:0000256" key="1">
    <source>
        <dbReference type="SAM" id="MobiDB-lite"/>
    </source>
</evidence>
<dbReference type="AlphaFoldDB" id="A0AAE1DX07"/>
<dbReference type="Proteomes" id="UP001283361">
    <property type="component" value="Unassembled WGS sequence"/>
</dbReference>
<gene>
    <name evidence="2" type="ORF">RRG08_045490</name>
</gene>
<dbReference type="EMBL" id="JAWDGP010002014">
    <property type="protein sequence ID" value="KAK3786104.1"/>
    <property type="molecule type" value="Genomic_DNA"/>
</dbReference>
<proteinExistence type="predicted"/>
<accession>A0AAE1DX07</accession>
<reference evidence="2" key="1">
    <citation type="journal article" date="2023" name="G3 (Bethesda)">
        <title>A reference genome for the long-term kleptoplast-retaining sea slug Elysia crispata morphotype clarki.</title>
        <authorList>
            <person name="Eastman K.E."/>
            <person name="Pendleton A.L."/>
            <person name="Shaikh M.A."/>
            <person name="Suttiyut T."/>
            <person name="Ogas R."/>
            <person name="Tomko P."/>
            <person name="Gavelis G."/>
            <person name="Widhalm J.R."/>
            <person name="Wisecaver J.H."/>
        </authorList>
    </citation>
    <scope>NUCLEOTIDE SEQUENCE</scope>
    <source>
        <strain evidence="2">ECLA1</strain>
    </source>
</reference>
<name>A0AAE1DX07_9GAST</name>